<sequence>MPLWITFYRLSRVTLIGFTLGLSLAVGGQEVTQGASFSQVLSEEDYVPSQSTQSHRGEASTANIGGGRILALCLCARGRTKGPPAISVSLLAKAMTFLAVMVATVEKQTLRVGGIVHFLQWRSLRGDVGNPYLDFFFHVIPDTLSETLTERLKFAWEHDPLKSLKLVYNLRVVWSTGKSDREDGDTAALWLHANTPKP</sequence>
<dbReference type="EMBL" id="BKCP01007293">
    <property type="protein sequence ID" value="GER45776.1"/>
    <property type="molecule type" value="Genomic_DNA"/>
</dbReference>
<name>A0A5A7QLA4_STRAF</name>
<evidence type="ECO:0000256" key="1">
    <source>
        <dbReference type="SAM" id="SignalP"/>
    </source>
</evidence>
<evidence type="ECO:0000313" key="4">
    <source>
        <dbReference type="Proteomes" id="UP000325081"/>
    </source>
</evidence>
<feature type="signal peptide" evidence="1">
    <location>
        <begin position="1"/>
        <end position="25"/>
    </location>
</feature>
<protein>
    <submittedName>
        <fullName evidence="3">Lipoyl synthase</fullName>
    </submittedName>
</protein>
<dbReference type="InterPro" id="IPR011205">
    <property type="entry name" value="UCP015417_vWA"/>
</dbReference>
<evidence type="ECO:0000313" key="3">
    <source>
        <dbReference type="EMBL" id="GER45776.1"/>
    </source>
</evidence>
<comment type="caution">
    <text evidence="3">The sequence shown here is derived from an EMBL/GenBank/DDBJ whole genome shotgun (WGS) entry which is preliminary data.</text>
</comment>
<gene>
    <name evidence="3" type="ORF">STAS_22747</name>
</gene>
<dbReference type="Proteomes" id="UP000325081">
    <property type="component" value="Unassembled WGS sequence"/>
</dbReference>
<dbReference type="OrthoDB" id="1934832at2759"/>
<keyword evidence="1" id="KW-0732">Signal</keyword>
<reference evidence="4" key="1">
    <citation type="journal article" date="2019" name="Curr. Biol.">
        <title>Genome Sequence of Striga asiatica Provides Insight into the Evolution of Plant Parasitism.</title>
        <authorList>
            <person name="Yoshida S."/>
            <person name="Kim S."/>
            <person name="Wafula E.K."/>
            <person name="Tanskanen J."/>
            <person name="Kim Y.M."/>
            <person name="Honaas L."/>
            <person name="Yang Z."/>
            <person name="Spallek T."/>
            <person name="Conn C.E."/>
            <person name="Ichihashi Y."/>
            <person name="Cheong K."/>
            <person name="Cui S."/>
            <person name="Der J.P."/>
            <person name="Gundlach H."/>
            <person name="Jiao Y."/>
            <person name="Hori C."/>
            <person name="Ishida J.K."/>
            <person name="Kasahara H."/>
            <person name="Kiba T."/>
            <person name="Kim M.S."/>
            <person name="Koo N."/>
            <person name="Laohavisit A."/>
            <person name="Lee Y.H."/>
            <person name="Lumba S."/>
            <person name="McCourt P."/>
            <person name="Mortimer J.C."/>
            <person name="Mutuku J.M."/>
            <person name="Nomura T."/>
            <person name="Sasaki-Sekimoto Y."/>
            <person name="Seto Y."/>
            <person name="Wang Y."/>
            <person name="Wakatake T."/>
            <person name="Sakakibara H."/>
            <person name="Demura T."/>
            <person name="Yamaguchi S."/>
            <person name="Yoneyama K."/>
            <person name="Manabe R.I."/>
            <person name="Nelson D.C."/>
            <person name="Schulman A.H."/>
            <person name="Timko M.P."/>
            <person name="dePamphilis C.W."/>
            <person name="Choi D."/>
            <person name="Shirasu K."/>
        </authorList>
    </citation>
    <scope>NUCLEOTIDE SEQUENCE [LARGE SCALE GENOMIC DNA]</scope>
    <source>
        <strain evidence="4">cv. UVA1</strain>
    </source>
</reference>
<feature type="chain" id="PRO_5022771649" evidence="1">
    <location>
        <begin position="26"/>
        <end position="198"/>
    </location>
</feature>
<feature type="domain" description="DUF2828" evidence="2">
    <location>
        <begin position="129"/>
        <end position="197"/>
    </location>
</feature>
<dbReference type="PANTHER" id="PTHR31373">
    <property type="entry name" value="OS06G0652100 PROTEIN"/>
    <property type="match status" value="1"/>
</dbReference>
<dbReference type="AlphaFoldDB" id="A0A5A7QLA4"/>
<evidence type="ECO:0000259" key="2">
    <source>
        <dbReference type="Pfam" id="PF11443"/>
    </source>
</evidence>
<dbReference type="Pfam" id="PF11443">
    <property type="entry name" value="DUF2828"/>
    <property type="match status" value="1"/>
</dbReference>
<organism evidence="3 4">
    <name type="scientific">Striga asiatica</name>
    <name type="common">Asiatic witchweed</name>
    <name type="synonym">Buchnera asiatica</name>
    <dbReference type="NCBI Taxonomy" id="4170"/>
    <lineage>
        <taxon>Eukaryota</taxon>
        <taxon>Viridiplantae</taxon>
        <taxon>Streptophyta</taxon>
        <taxon>Embryophyta</taxon>
        <taxon>Tracheophyta</taxon>
        <taxon>Spermatophyta</taxon>
        <taxon>Magnoliopsida</taxon>
        <taxon>eudicotyledons</taxon>
        <taxon>Gunneridae</taxon>
        <taxon>Pentapetalae</taxon>
        <taxon>asterids</taxon>
        <taxon>lamiids</taxon>
        <taxon>Lamiales</taxon>
        <taxon>Orobanchaceae</taxon>
        <taxon>Buchnereae</taxon>
        <taxon>Striga</taxon>
    </lineage>
</organism>
<proteinExistence type="predicted"/>
<accession>A0A5A7QLA4</accession>
<dbReference type="PANTHER" id="PTHR31373:SF17">
    <property type="entry name" value="OS06G0652100 PROTEIN"/>
    <property type="match status" value="1"/>
</dbReference>
<dbReference type="InterPro" id="IPR058580">
    <property type="entry name" value="DUF2828"/>
</dbReference>
<keyword evidence="4" id="KW-1185">Reference proteome</keyword>